<organism evidence="2 3">
    <name type="scientific">Bradyrhizobium erythrophlei</name>
    <dbReference type="NCBI Taxonomy" id="1437360"/>
    <lineage>
        <taxon>Bacteria</taxon>
        <taxon>Pseudomonadati</taxon>
        <taxon>Pseudomonadota</taxon>
        <taxon>Alphaproteobacteria</taxon>
        <taxon>Hyphomicrobiales</taxon>
        <taxon>Nitrobacteraceae</taxon>
        <taxon>Bradyrhizobium</taxon>
    </lineage>
</organism>
<gene>
    <name evidence="2" type="ORF">SAMN05444164_3907</name>
</gene>
<dbReference type="NCBIfam" id="TIGR04025">
    <property type="entry name" value="PPOX_FMN_DR2398"/>
    <property type="match status" value="1"/>
</dbReference>
<dbReference type="InterPro" id="IPR011576">
    <property type="entry name" value="Pyridox_Oxase_N"/>
</dbReference>
<dbReference type="InterPro" id="IPR012349">
    <property type="entry name" value="Split_barrel_FMN-bd"/>
</dbReference>
<evidence type="ECO:0000313" key="3">
    <source>
        <dbReference type="Proteomes" id="UP000198992"/>
    </source>
</evidence>
<reference evidence="2 3" key="1">
    <citation type="submission" date="2016-10" db="EMBL/GenBank/DDBJ databases">
        <authorList>
            <person name="de Groot N.N."/>
        </authorList>
    </citation>
    <scope>NUCLEOTIDE SEQUENCE [LARGE SCALE GENOMIC DNA]</scope>
    <source>
        <strain evidence="2 3">MT12</strain>
    </source>
</reference>
<dbReference type="PANTHER" id="PTHR42815">
    <property type="entry name" value="FAD-BINDING, PUTATIVE (AFU_ORTHOLOGUE AFUA_6G07600)-RELATED"/>
    <property type="match status" value="1"/>
</dbReference>
<dbReference type="PANTHER" id="PTHR42815:SF2">
    <property type="entry name" value="FAD-BINDING, PUTATIVE (AFU_ORTHOLOGUE AFUA_6G07600)-RELATED"/>
    <property type="match status" value="1"/>
</dbReference>
<evidence type="ECO:0000313" key="2">
    <source>
        <dbReference type="EMBL" id="SED16134.1"/>
    </source>
</evidence>
<evidence type="ECO:0000259" key="1">
    <source>
        <dbReference type="Pfam" id="PF01243"/>
    </source>
</evidence>
<accession>A0A1H4YGE1</accession>
<dbReference type="Pfam" id="PF01243">
    <property type="entry name" value="PNPOx_N"/>
    <property type="match status" value="1"/>
</dbReference>
<dbReference type="InterPro" id="IPR024029">
    <property type="entry name" value="Pyridox_Oxase_FMN-dep"/>
</dbReference>
<dbReference type="SUPFAM" id="SSF50475">
    <property type="entry name" value="FMN-binding split barrel"/>
    <property type="match status" value="1"/>
</dbReference>
<dbReference type="AlphaFoldDB" id="A0A1H4YGE1"/>
<name>A0A1H4YGE1_9BRAD</name>
<proteinExistence type="predicted"/>
<dbReference type="EMBL" id="FNTH01000001">
    <property type="protein sequence ID" value="SED16134.1"/>
    <property type="molecule type" value="Genomic_DNA"/>
</dbReference>
<dbReference type="Gene3D" id="2.30.110.10">
    <property type="entry name" value="Electron Transport, Fmn-binding Protein, Chain A"/>
    <property type="match status" value="1"/>
</dbReference>
<dbReference type="Proteomes" id="UP000198992">
    <property type="component" value="Unassembled WGS sequence"/>
</dbReference>
<protein>
    <recommendedName>
        <fullName evidence="1">Pyridoxamine 5'-phosphate oxidase N-terminal domain-containing protein</fullName>
    </recommendedName>
</protein>
<feature type="domain" description="Pyridoxamine 5'-phosphate oxidase N-terminal" evidence="1">
    <location>
        <begin position="12"/>
        <end position="115"/>
    </location>
</feature>
<sequence length="185" mass="20367">MTRATGKVLDRLDKHCQAILAKSTFCVVGTHGPNGADVSPRGDPPGFVRALDERHVLLPDRIGNNRFDSMANLFVNPAIGLLFLVPGMSETLRINGLGRVTDDANLLTPSAVQSRPPKIGIVVEVREAFLHCAKALNRAGLWDPERHINRQDLPSYTQMLADQVDGLTREESERQGAEMARRGMY</sequence>